<keyword evidence="1" id="KW-0812">Transmembrane</keyword>
<sequence>MHKMSIPMIICLLSSLLLLLPIKIYSENPFESFQKTAMQSNPIREAEHRVGYGSNSIQPYYVCDKETSGSAMPLSAWHYSCKQACREDNKKTHITLTRVRWNFIGKAVSVYKVIANTVCYTSHENIWGYCTHSQSIGPVEVTEDDIKSLPKEYFQKDSKILGTTNIINSKHADCGYLSDNTQCAKDYVITYREGRLSKKSDNDDLVLNIYGDGIRTNPGTGKLFNNNAAWFWNADDISAEHECGWSQVGNTVCKITNTSEMMYCPDVGYQYNIHTLKETKTCVGEVYDRDGPMPFIYNSKQEMPDRETVMNKAKEGKGDADVNMITGINSAFTEIEETYCSSSCDLFARKPGTDDNYVLDTPIGNWRLITKINQSSLLSPCRPSSSWRIRNPTTMCHGKNHILVEDSATKHSCSWDTTKDFIISEDVCNSDQKEIDQDERTLREQIALGEDLSISFWTGDKMTMKPPYTRPIWEKSNTTVQVSPGWFSKVELNRGMLHNTVDLSKILTTMVEKHQAELTTTTEGKTMKKLLADEVLGGAAEMLYSIGGILFSFLGAIPKFAILVLFIILAVYIIQWVVTYYMKKKIASHARGRVVTFADDEIEGFTTPIRAPSAPKKRARSRSSKLSDDLAFI</sequence>
<name>A0AAU6MW49_9RHAB</name>
<keyword evidence="1" id="KW-1133">Transmembrane helix</keyword>
<protein>
    <submittedName>
        <fullName evidence="2">Glycoprotein</fullName>
    </submittedName>
</protein>
<keyword evidence="1" id="KW-0472">Membrane</keyword>
<accession>A0AAU6MW49</accession>
<feature type="transmembrane region" description="Helical" evidence="1">
    <location>
        <begin position="560"/>
        <end position="581"/>
    </location>
</feature>
<gene>
    <name evidence="2" type="primary">G</name>
</gene>
<evidence type="ECO:0000313" key="2">
    <source>
        <dbReference type="EMBL" id="WVS23518.1"/>
    </source>
</evidence>
<dbReference type="EMBL" id="OQ784673">
    <property type="protein sequence ID" value="WVS23518.1"/>
    <property type="molecule type" value="Viral_cRNA"/>
</dbReference>
<evidence type="ECO:0000256" key="1">
    <source>
        <dbReference type="SAM" id="Phobius"/>
    </source>
</evidence>
<reference evidence="2" key="1">
    <citation type="submission" date="2023-04" db="EMBL/GenBank/DDBJ databases">
        <title>Identification and first genome annotation of Beet Leaf curl Virus, a novel Betanucleorhabdovirus infecting sugar beet in Iran.</title>
        <authorList>
            <person name="Zakiaghl M."/>
            <person name="Mehrabi-Nasab A.-R."/>
            <person name="Mehrvar M."/>
            <person name="Izadpanah K."/>
            <person name="Afsharifar A."/>
        </authorList>
    </citation>
    <scope>NUCLEOTIDE SEQUENCE</scope>
    <source>
        <strain evidence="2">Fariman</strain>
    </source>
</reference>
<organism evidence="2">
    <name type="scientific">Beet leaf curl betanucleorhabdovirus</name>
    <dbReference type="NCBI Taxonomy" id="3118959"/>
    <lineage>
        <taxon>Viruses</taxon>
        <taxon>Riboviria</taxon>
        <taxon>Orthornavirae</taxon>
        <taxon>Negarnaviricota</taxon>
        <taxon>Haploviricotina</taxon>
        <taxon>Monjiviricetes</taxon>
        <taxon>Mononegavirales</taxon>
        <taxon>Rhabdoviridae</taxon>
        <taxon>Betarhabdovirinae</taxon>
        <taxon>Betanucleorhabdovirus</taxon>
    </lineage>
</organism>
<proteinExistence type="predicted"/>